<keyword evidence="6 8" id="KW-1133">Transmembrane helix</keyword>
<dbReference type="PANTHER" id="PTHR24221:SF402">
    <property type="entry name" value="IRON-SULFUR CLUSTERS TRANSPORTER ABCB7, MITOCHONDRIAL"/>
    <property type="match status" value="1"/>
</dbReference>
<dbReference type="SUPFAM" id="SSF52540">
    <property type="entry name" value="P-loop containing nucleoside triphosphate hydrolases"/>
    <property type="match status" value="1"/>
</dbReference>
<evidence type="ECO:0000313" key="12">
    <source>
        <dbReference type="Proteomes" id="UP000597507"/>
    </source>
</evidence>
<feature type="transmembrane region" description="Helical" evidence="8">
    <location>
        <begin position="147"/>
        <end position="174"/>
    </location>
</feature>
<dbReference type="InterPro" id="IPR039421">
    <property type="entry name" value="Type_1_exporter"/>
</dbReference>
<keyword evidence="12" id="KW-1185">Reference proteome</keyword>
<evidence type="ECO:0000256" key="1">
    <source>
        <dbReference type="ARBA" id="ARBA00004651"/>
    </source>
</evidence>
<dbReference type="FunFam" id="3.40.50.300:FF:000186">
    <property type="entry name" value="ATP-binding cassette sub-family B member 7, mitochondrial"/>
    <property type="match status" value="1"/>
</dbReference>
<feature type="domain" description="ABC transporter" evidence="9">
    <location>
        <begin position="357"/>
        <end position="591"/>
    </location>
</feature>
<dbReference type="PANTHER" id="PTHR24221">
    <property type="entry name" value="ATP-BINDING CASSETTE SUB-FAMILY B"/>
    <property type="match status" value="1"/>
</dbReference>
<keyword evidence="3 8" id="KW-0812">Transmembrane</keyword>
<comment type="caution">
    <text evidence="11">The sequence shown here is derived from an EMBL/GenBank/DDBJ whole genome shotgun (WGS) entry which is preliminary data.</text>
</comment>
<dbReference type="InterPro" id="IPR017871">
    <property type="entry name" value="ABC_transporter-like_CS"/>
</dbReference>
<feature type="transmembrane region" description="Helical" evidence="8">
    <location>
        <begin position="269"/>
        <end position="288"/>
    </location>
</feature>
<dbReference type="Proteomes" id="UP000597507">
    <property type="component" value="Unassembled WGS sequence"/>
</dbReference>
<keyword evidence="2" id="KW-0813">Transport</keyword>
<dbReference type="SMART" id="SM00382">
    <property type="entry name" value="AAA"/>
    <property type="match status" value="1"/>
</dbReference>
<evidence type="ECO:0000256" key="7">
    <source>
        <dbReference type="ARBA" id="ARBA00023136"/>
    </source>
</evidence>
<dbReference type="SUPFAM" id="SSF90123">
    <property type="entry name" value="ABC transporter transmembrane region"/>
    <property type="match status" value="1"/>
</dbReference>
<proteinExistence type="predicted"/>
<protein>
    <submittedName>
        <fullName evidence="11">ABC transporter ATP-binding protein</fullName>
    </submittedName>
</protein>
<keyword evidence="7 8" id="KW-0472">Membrane</keyword>
<comment type="subcellular location">
    <subcellularLocation>
        <location evidence="1">Cell membrane</location>
        <topology evidence="1">Multi-pass membrane protein</topology>
    </subcellularLocation>
</comment>
<dbReference type="GO" id="GO:0005524">
    <property type="term" value="F:ATP binding"/>
    <property type="evidence" value="ECO:0007669"/>
    <property type="project" value="UniProtKB-KW"/>
</dbReference>
<feature type="transmembrane region" description="Helical" evidence="8">
    <location>
        <begin position="68"/>
        <end position="86"/>
    </location>
</feature>
<dbReference type="GO" id="GO:0006879">
    <property type="term" value="P:intracellular iron ion homeostasis"/>
    <property type="evidence" value="ECO:0007669"/>
    <property type="project" value="TreeGrafter"/>
</dbReference>
<evidence type="ECO:0000313" key="11">
    <source>
        <dbReference type="EMBL" id="GGG33914.1"/>
    </source>
</evidence>
<organism evidence="11 12">
    <name type="scientific">Caldovatus sediminis</name>
    <dbReference type="NCBI Taxonomy" id="2041189"/>
    <lineage>
        <taxon>Bacteria</taxon>
        <taxon>Pseudomonadati</taxon>
        <taxon>Pseudomonadota</taxon>
        <taxon>Alphaproteobacteria</taxon>
        <taxon>Acetobacterales</taxon>
        <taxon>Roseomonadaceae</taxon>
        <taxon>Caldovatus</taxon>
    </lineage>
</organism>
<dbReference type="PROSITE" id="PS50929">
    <property type="entry name" value="ABC_TM1F"/>
    <property type="match status" value="1"/>
</dbReference>
<dbReference type="CDD" id="cd18582">
    <property type="entry name" value="ABC_6TM_ATM1_ABCB7"/>
    <property type="match status" value="1"/>
</dbReference>
<evidence type="ECO:0000256" key="8">
    <source>
        <dbReference type="SAM" id="Phobius"/>
    </source>
</evidence>
<dbReference type="InterPro" id="IPR036640">
    <property type="entry name" value="ABC1_TM_sf"/>
</dbReference>
<dbReference type="EMBL" id="BMKS01000005">
    <property type="protein sequence ID" value="GGG33914.1"/>
    <property type="molecule type" value="Genomic_DNA"/>
</dbReference>
<keyword evidence="4" id="KW-0547">Nucleotide-binding</keyword>
<evidence type="ECO:0000256" key="2">
    <source>
        <dbReference type="ARBA" id="ARBA00022448"/>
    </source>
</evidence>
<accession>A0A8J2ZC03</accession>
<dbReference type="Gene3D" id="3.40.50.300">
    <property type="entry name" value="P-loop containing nucleotide triphosphate hydrolases"/>
    <property type="match status" value="1"/>
</dbReference>
<evidence type="ECO:0000259" key="10">
    <source>
        <dbReference type="PROSITE" id="PS50929"/>
    </source>
</evidence>
<dbReference type="GO" id="GO:0140359">
    <property type="term" value="F:ABC-type transporter activity"/>
    <property type="evidence" value="ECO:0007669"/>
    <property type="project" value="InterPro"/>
</dbReference>
<evidence type="ECO:0000256" key="5">
    <source>
        <dbReference type="ARBA" id="ARBA00022840"/>
    </source>
</evidence>
<dbReference type="Gene3D" id="1.20.1560.10">
    <property type="entry name" value="ABC transporter type 1, transmembrane domain"/>
    <property type="match status" value="1"/>
</dbReference>
<evidence type="ECO:0000256" key="4">
    <source>
        <dbReference type="ARBA" id="ARBA00022741"/>
    </source>
</evidence>
<dbReference type="InterPro" id="IPR003439">
    <property type="entry name" value="ABC_transporter-like_ATP-bd"/>
</dbReference>
<reference evidence="11 12" key="1">
    <citation type="journal article" date="2014" name="Int. J. Syst. Evol. Microbiol.">
        <title>Complete genome sequence of Corynebacterium casei LMG S-19264T (=DSM 44701T), isolated from a smear-ripened cheese.</title>
        <authorList>
            <consortium name="US DOE Joint Genome Institute (JGI-PGF)"/>
            <person name="Walter F."/>
            <person name="Albersmeier A."/>
            <person name="Kalinowski J."/>
            <person name="Ruckert C."/>
        </authorList>
    </citation>
    <scope>NUCLEOTIDE SEQUENCE [LARGE SCALE GENOMIC DNA]</scope>
    <source>
        <strain evidence="11 12">CGMCC 1.16330</strain>
    </source>
</reference>
<dbReference type="CDD" id="cd03253">
    <property type="entry name" value="ABCC_ATM1_transporter"/>
    <property type="match status" value="1"/>
</dbReference>
<dbReference type="GO" id="GO:0016887">
    <property type="term" value="F:ATP hydrolysis activity"/>
    <property type="evidence" value="ECO:0007669"/>
    <property type="project" value="InterPro"/>
</dbReference>
<dbReference type="GO" id="GO:0005886">
    <property type="term" value="C:plasma membrane"/>
    <property type="evidence" value="ECO:0007669"/>
    <property type="project" value="UniProtKB-SubCell"/>
</dbReference>
<evidence type="ECO:0000256" key="3">
    <source>
        <dbReference type="ARBA" id="ARBA00022692"/>
    </source>
</evidence>
<dbReference type="PROSITE" id="PS00211">
    <property type="entry name" value="ABC_TRANSPORTER_1"/>
    <property type="match status" value="1"/>
</dbReference>
<dbReference type="InterPro" id="IPR011527">
    <property type="entry name" value="ABC1_TM_dom"/>
</dbReference>
<gene>
    <name evidence="11" type="ORF">GCM10010964_22300</name>
</gene>
<dbReference type="Pfam" id="PF00005">
    <property type="entry name" value="ABC_tran"/>
    <property type="match status" value="1"/>
</dbReference>
<dbReference type="RefSeq" id="WP_229677946.1">
    <property type="nucleotide sequence ID" value="NZ_BMKS01000005.1"/>
</dbReference>
<feature type="domain" description="ABC transmembrane type-1" evidence="10">
    <location>
        <begin position="36"/>
        <end position="323"/>
    </location>
</feature>
<name>A0A8J2ZC03_9PROT</name>
<dbReference type="InterPro" id="IPR027417">
    <property type="entry name" value="P-loop_NTPase"/>
</dbReference>
<dbReference type="InterPro" id="IPR003593">
    <property type="entry name" value="AAA+_ATPase"/>
</dbReference>
<evidence type="ECO:0000259" key="9">
    <source>
        <dbReference type="PROSITE" id="PS50893"/>
    </source>
</evidence>
<feature type="transmembrane region" description="Helical" evidence="8">
    <location>
        <begin position="35"/>
        <end position="56"/>
    </location>
</feature>
<evidence type="ECO:0000256" key="6">
    <source>
        <dbReference type="ARBA" id="ARBA00022989"/>
    </source>
</evidence>
<sequence>MPPAAPTESRGHLRTLLALLPWLWPRQEAGLRLRVVLSLLCLVLAKAANVLVPIVYARAVDALAPQAGAGQVLAIPLALILGYGLLRVASSGLGELRSALFAGVQARAARRIALAVFRHLHALSLRYHMDRQTGGLSRVIERGTRGITFVLNFLLFNIIPTILEILLVAGILWAMFDVSFAAVTLATIAAYVAFTLAFTNWRLRFRREMNQTDQDANTKAIDSLLNYETVKYFGNEEHEARRYDASLARYERAYARSEVTLNMLNAGQAAIIALGLTLVMLLAARGIAGGAMTVGDFVLVNTYLIQLYLPLNVLGFAYREIRQGLTDTEEMFALLDEPQEVADAPGAPALRPGPGEVAFEDVRFGYRPDRPILKGVSFRVPPGRMLAIVGPTGAGKSTISRLLFRFYDVTGGRILVDGQNIRAVQQQSLRAAIGVVPQDTVLFNDTIRYNIAYGRPGASEEEIVRAAKLAQVHDFVMRLPEGYDTMVGERGLKLSGGEKQRVAIARTILKDPRILILDEATSALDTRTEQEIQAALRQVSRDRTTLVIAHRLSTVVEADEIIVLQDGKVVERGTHAALLAAGGLYAEMWRRQAQALAKAEEAAGLDDAPAAEARAEEEVAK</sequence>
<dbReference type="Pfam" id="PF00664">
    <property type="entry name" value="ABC_membrane"/>
    <property type="match status" value="1"/>
</dbReference>
<feature type="transmembrane region" description="Helical" evidence="8">
    <location>
        <begin position="180"/>
        <end position="201"/>
    </location>
</feature>
<dbReference type="PROSITE" id="PS50893">
    <property type="entry name" value="ABC_TRANSPORTER_2"/>
    <property type="match status" value="1"/>
</dbReference>
<keyword evidence="5 11" id="KW-0067">ATP-binding</keyword>
<feature type="transmembrane region" description="Helical" evidence="8">
    <location>
        <begin position="300"/>
        <end position="318"/>
    </location>
</feature>
<dbReference type="AlphaFoldDB" id="A0A8J2ZC03"/>